<dbReference type="GO" id="GO:0015031">
    <property type="term" value="P:protein transport"/>
    <property type="evidence" value="ECO:0007669"/>
    <property type="project" value="UniProtKB-KW"/>
</dbReference>
<dbReference type="Gene3D" id="3.30.1520.10">
    <property type="entry name" value="Phox-like domain"/>
    <property type="match status" value="1"/>
</dbReference>
<comment type="similarity">
    <text evidence="2">Belongs to the sorting nexin family.</text>
</comment>
<name>A0ABD0YHU8_9HEMI</name>
<dbReference type="PANTHER" id="PTHR46571:SF1">
    <property type="entry name" value="SORTING NEXIN-8"/>
    <property type="match status" value="1"/>
</dbReference>
<keyword evidence="5" id="KW-0472">Membrane</keyword>
<comment type="subcellular location">
    <subcellularLocation>
        <location evidence="1">Membrane</location>
        <topology evidence="1">Peripheral membrane protein</topology>
        <orientation evidence="1">Cytoplasmic side</orientation>
    </subcellularLocation>
</comment>
<dbReference type="CDD" id="cd07597">
    <property type="entry name" value="BAR_SNX8"/>
    <property type="match status" value="1"/>
</dbReference>
<dbReference type="Proteomes" id="UP001558652">
    <property type="component" value="Unassembled WGS sequence"/>
</dbReference>
<dbReference type="Pfam" id="PF00787">
    <property type="entry name" value="PX"/>
    <property type="match status" value="1"/>
</dbReference>
<feature type="non-terminal residue" evidence="7">
    <location>
        <position position="1"/>
    </location>
</feature>
<dbReference type="InterPro" id="IPR001683">
    <property type="entry name" value="PX_dom"/>
</dbReference>
<organism evidence="7 8">
    <name type="scientific">Ranatra chinensis</name>
    <dbReference type="NCBI Taxonomy" id="642074"/>
    <lineage>
        <taxon>Eukaryota</taxon>
        <taxon>Metazoa</taxon>
        <taxon>Ecdysozoa</taxon>
        <taxon>Arthropoda</taxon>
        <taxon>Hexapoda</taxon>
        <taxon>Insecta</taxon>
        <taxon>Pterygota</taxon>
        <taxon>Neoptera</taxon>
        <taxon>Paraneoptera</taxon>
        <taxon>Hemiptera</taxon>
        <taxon>Heteroptera</taxon>
        <taxon>Panheteroptera</taxon>
        <taxon>Nepomorpha</taxon>
        <taxon>Nepidae</taxon>
        <taxon>Ranatrinae</taxon>
        <taxon>Ranatra</taxon>
    </lineage>
</organism>
<evidence type="ECO:0000256" key="4">
    <source>
        <dbReference type="ARBA" id="ARBA00022927"/>
    </source>
</evidence>
<gene>
    <name evidence="7" type="ORF">AAG570_012002</name>
</gene>
<proteinExistence type="inferred from homology"/>
<evidence type="ECO:0000256" key="5">
    <source>
        <dbReference type="ARBA" id="ARBA00023136"/>
    </source>
</evidence>
<dbReference type="InterPro" id="IPR036871">
    <property type="entry name" value="PX_dom_sf"/>
</dbReference>
<protein>
    <recommendedName>
        <fullName evidence="6">PX domain-containing protein</fullName>
    </recommendedName>
</protein>
<evidence type="ECO:0000256" key="3">
    <source>
        <dbReference type="ARBA" id="ARBA00022448"/>
    </source>
</evidence>
<keyword evidence="4" id="KW-0653">Protein transport</keyword>
<evidence type="ECO:0000313" key="8">
    <source>
        <dbReference type="Proteomes" id="UP001558652"/>
    </source>
</evidence>
<dbReference type="EMBL" id="JBFDAA010000007">
    <property type="protein sequence ID" value="KAL1130761.1"/>
    <property type="molecule type" value="Genomic_DNA"/>
</dbReference>
<evidence type="ECO:0000259" key="6">
    <source>
        <dbReference type="PROSITE" id="PS50195"/>
    </source>
</evidence>
<comment type="caution">
    <text evidence="7">The sequence shown here is derived from an EMBL/GenBank/DDBJ whole genome shotgun (WGS) entry which is preliminary data.</text>
</comment>
<dbReference type="InterPro" id="IPR045734">
    <property type="entry name" value="Snx8_BAR_dom"/>
</dbReference>
<dbReference type="SUPFAM" id="SSF64268">
    <property type="entry name" value="PX domain"/>
    <property type="match status" value="1"/>
</dbReference>
<evidence type="ECO:0000256" key="2">
    <source>
        <dbReference type="ARBA" id="ARBA00010883"/>
    </source>
</evidence>
<feature type="domain" description="PX" evidence="6">
    <location>
        <begin position="1"/>
        <end position="85"/>
    </location>
</feature>
<dbReference type="Pfam" id="PF19566">
    <property type="entry name" value="Snx8_BAR_dom"/>
    <property type="match status" value="1"/>
</dbReference>
<evidence type="ECO:0000256" key="1">
    <source>
        <dbReference type="ARBA" id="ARBA00004287"/>
    </source>
</evidence>
<keyword evidence="3" id="KW-0813">Transport</keyword>
<dbReference type="InterPro" id="IPR028662">
    <property type="entry name" value="SNX8/Mvp1"/>
</dbReference>
<dbReference type="PANTHER" id="PTHR46571">
    <property type="entry name" value="SORTING NEXIN-8"/>
    <property type="match status" value="1"/>
</dbReference>
<sequence>QRFTSRVYRRYNDFVSFHELLLCRFPYRLIPNLPPKKIGVVFSVDAQFLENRRKGLLRWLTFFSRHPVISNDALFHFFLTQTVPDLHLKIKEVFKNVPDEFSTSEMAAKAKEFVLPNTPNEFAASREQIRVIQSGVGKVKQIADLFAIRSRSYAADMAELGVQLCELSAEDGGNSVWATGGNDTWARTKKGLGIISKEFPLLSRKALEQALKEENEVCEKLTMLLEVLNGHQELCERVEKGVSHDHQSALSKMLSLKKRQIQDVLRGTDAESIAVLENRMLQQESVIASVELRTAFSFYCVRMETHLVHTYLETLAQVFNSLVSVQITTHKEVRKSYFSSLIDCTSLSSIQNFNHFGSETSKSFCSQL</sequence>
<reference evidence="7 8" key="1">
    <citation type="submission" date="2024-07" db="EMBL/GenBank/DDBJ databases">
        <title>Chromosome-level genome assembly of the water stick insect Ranatra chinensis (Heteroptera: Nepidae).</title>
        <authorList>
            <person name="Liu X."/>
        </authorList>
    </citation>
    <scope>NUCLEOTIDE SEQUENCE [LARGE SCALE GENOMIC DNA]</scope>
    <source>
        <strain evidence="7">Cailab_2021Rc</strain>
        <tissue evidence="7">Muscle</tissue>
    </source>
</reference>
<keyword evidence="8" id="KW-1185">Reference proteome</keyword>
<evidence type="ECO:0000313" key="7">
    <source>
        <dbReference type="EMBL" id="KAL1130761.1"/>
    </source>
</evidence>
<dbReference type="PROSITE" id="PS50195">
    <property type="entry name" value="PX"/>
    <property type="match status" value="1"/>
</dbReference>
<dbReference type="GO" id="GO:0016020">
    <property type="term" value="C:membrane"/>
    <property type="evidence" value="ECO:0007669"/>
    <property type="project" value="UniProtKB-SubCell"/>
</dbReference>
<accession>A0ABD0YHU8</accession>
<dbReference type="AlphaFoldDB" id="A0ABD0YHU8"/>